<proteinExistence type="predicted"/>
<dbReference type="InterPro" id="IPR016187">
    <property type="entry name" value="CTDL_fold"/>
</dbReference>
<dbReference type="EMBL" id="CATQJL010000316">
    <property type="protein sequence ID" value="CAJ0608054.1"/>
    <property type="molecule type" value="Genomic_DNA"/>
</dbReference>
<protein>
    <recommendedName>
        <fullName evidence="3">C-type lectin domain-containing protein</fullName>
    </recommendedName>
</protein>
<gene>
    <name evidence="1" type="ORF">CYNAS_LOCUS20037</name>
</gene>
<evidence type="ECO:0000313" key="2">
    <source>
        <dbReference type="Proteomes" id="UP001176961"/>
    </source>
</evidence>
<accession>A0AA36HDF1</accession>
<name>A0AA36HDF1_CYLNA</name>
<dbReference type="AlphaFoldDB" id="A0AA36HDF1"/>
<evidence type="ECO:0000313" key="1">
    <source>
        <dbReference type="EMBL" id="CAJ0608054.1"/>
    </source>
</evidence>
<keyword evidence="2" id="KW-1185">Reference proteome</keyword>
<comment type="caution">
    <text evidence="1">The sequence shown here is derived from an EMBL/GenBank/DDBJ whole genome shotgun (WGS) entry which is preliminary data.</text>
</comment>
<evidence type="ECO:0008006" key="3">
    <source>
        <dbReference type="Google" id="ProtNLM"/>
    </source>
</evidence>
<dbReference type="SUPFAM" id="SSF56436">
    <property type="entry name" value="C-type lectin-like"/>
    <property type="match status" value="1"/>
</dbReference>
<reference evidence="1" key="1">
    <citation type="submission" date="2023-07" db="EMBL/GenBank/DDBJ databases">
        <authorList>
            <consortium name="CYATHOMIX"/>
        </authorList>
    </citation>
    <scope>NUCLEOTIDE SEQUENCE</scope>
    <source>
        <strain evidence="1">N/A</strain>
    </source>
</reference>
<organism evidence="1 2">
    <name type="scientific">Cylicocyclus nassatus</name>
    <name type="common">Nematode worm</name>
    <dbReference type="NCBI Taxonomy" id="53992"/>
    <lineage>
        <taxon>Eukaryota</taxon>
        <taxon>Metazoa</taxon>
        <taxon>Ecdysozoa</taxon>
        <taxon>Nematoda</taxon>
        <taxon>Chromadorea</taxon>
        <taxon>Rhabditida</taxon>
        <taxon>Rhabditina</taxon>
        <taxon>Rhabditomorpha</taxon>
        <taxon>Strongyloidea</taxon>
        <taxon>Strongylidae</taxon>
        <taxon>Cylicocyclus</taxon>
    </lineage>
</organism>
<sequence length="214" mass="24269">MYSTVATLYKERVTVQLFLLAILIKANSLPTLKPRAIRVRQQDGFAIDYVIHVDAPRSLEKAKSSCERDGMELASFKNESVAAHVVGQFRKFYCRRCFTKAWIQGIEGIESNDCTFLYLSNGTLGDPGYCKGVAHRRVWLDFICSKKVEPSDKEEFMPPDVGSWLHATLSAIKKQHESFWRTMNGRFYTYGPLAYRFTSPSADVGAILDVHIVT</sequence>
<dbReference type="Proteomes" id="UP001176961">
    <property type="component" value="Unassembled WGS sequence"/>
</dbReference>